<keyword evidence="1" id="KW-0472">Membrane</keyword>
<evidence type="ECO:0000256" key="2">
    <source>
        <dbReference type="SAM" id="SignalP"/>
    </source>
</evidence>
<evidence type="ECO:0000256" key="1">
    <source>
        <dbReference type="SAM" id="Phobius"/>
    </source>
</evidence>
<keyword evidence="4" id="KW-1185">Reference proteome</keyword>
<dbReference type="Proteomes" id="UP000013827">
    <property type="component" value="Unassembled WGS sequence"/>
</dbReference>
<keyword evidence="1" id="KW-1133">Transmembrane helix</keyword>
<reference evidence="3" key="2">
    <citation type="submission" date="2024-10" db="UniProtKB">
        <authorList>
            <consortium name="EnsemblProtists"/>
        </authorList>
    </citation>
    <scope>IDENTIFICATION</scope>
</reference>
<dbReference type="EnsemblProtists" id="EOD26073">
    <property type="protein sequence ID" value="EOD26073"/>
    <property type="gene ID" value="EMIHUDRAFT_373794"/>
</dbReference>
<evidence type="ECO:0000313" key="4">
    <source>
        <dbReference type="Proteomes" id="UP000013827"/>
    </source>
</evidence>
<dbReference type="GeneID" id="17271620"/>
<feature type="chain" id="PRO_5044270198" evidence="2">
    <location>
        <begin position="21"/>
        <end position="61"/>
    </location>
</feature>
<dbReference type="RefSeq" id="XP_005778502.1">
    <property type="nucleotide sequence ID" value="XM_005778445.1"/>
</dbReference>
<sequence>MYGVAFVLAFIGLKLLGSFAGVEVPTEVSLAVVVASIGAGVGASLLLPPPDDDSGGGSSGE</sequence>
<dbReference type="KEGG" id="ehx:EMIHUDRAFT_373794"/>
<dbReference type="AlphaFoldDB" id="A0A0D3JRD8"/>
<accession>A0A0D3JRD8</accession>
<evidence type="ECO:0000313" key="3">
    <source>
        <dbReference type="EnsemblProtists" id="EOD26073"/>
    </source>
</evidence>
<feature type="transmembrane region" description="Helical" evidence="1">
    <location>
        <begin position="30"/>
        <end position="47"/>
    </location>
</feature>
<keyword evidence="1" id="KW-0812">Transmembrane</keyword>
<reference evidence="4" key="1">
    <citation type="journal article" date="2013" name="Nature">
        <title>Pan genome of the phytoplankton Emiliania underpins its global distribution.</title>
        <authorList>
            <person name="Read B.A."/>
            <person name="Kegel J."/>
            <person name="Klute M.J."/>
            <person name="Kuo A."/>
            <person name="Lefebvre S.C."/>
            <person name="Maumus F."/>
            <person name="Mayer C."/>
            <person name="Miller J."/>
            <person name="Monier A."/>
            <person name="Salamov A."/>
            <person name="Young J."/>
            <person name="Aguilar M."/>
            <person name="Claverie J.M."/>
            <person name="Frickenhaus S."/>
            <person name="Gonzalez K."/>
            <person name="Herman E.K."/>
            <person name="Lin Y.C."/>
            <person name="Napier J."/>
            <person name="Ogata H."/>
            <person name="Sarno A.F."/>
            <person name="Shmutz J."/>
            <person name="Schroeder D."/>
            <person name="de Vargas C."/>
            <person name="Verret F."/>
            <person name="von Dassow P."/>
            <person name="Valentin K."/>
            <person name="Van de Peer Y."/>
            <person name="Wheeler G."/>
            <person name="Dacks J.B."/>
            <person name="Delwiche C.F."/>
            <person name="Dyhrman S.T."/>
            <person name="Glockner G."/>
            <person name="John U."/>
            <person name="Richards T."/>
            <person name="Worden A.Z."/>
            <person name="Zhang X."/>
            <person name="Grigoriev I.V."/>
            <person name="Allen A.E."/>
            <person name="Bidle K."/>
            <person name="Borodovsky M."/>
            <person name="Bowler C."/>
            <person name="Brownlee C."/>
            <person name="Cock J.M."/>
            <person name="Elias M."/>
            <person name="Gladyshev V.N."/>
            <person name="Groth M."/>
            <person name="Guda C."/>
            <person name="Hadaegh A."/>
            <person name="Iglesias-Rodriguez M.D."/>
            <person name="Jenkins J."/>
            <person name="Jones B.M."/>
            <person name="Lawson T."/>
            <person name="Leese F."/>
            <person name="Lindquist E."/>
            <person name="Lobanov A."/>
            <person name="Lomsadze A."/>
            <person name="Malik S.B."/>
            <person name="Marsh M.E."/>
            <person name="Mackinder L."/>
            <person name="Mock T."/>
            <person name="Mueller-Roeber B."/>
            <person name="Pagarete A."/>
            <person name="Parker M."/>
            <person name="Probert I."/>
            <person name="Quesneville H."/>
            <person name="Raines C."/>
            <person name="Rensing S.A."/>
            <person name="Riano-Pachon D.M."/>
            <person name="Richier S."/>
            <person name="Rokitta S."/>
            <person name="Shiraiwa Y."/>
            <person name="Soanes D.M."/>
            <person name="van der Giezen M."/>
            <person name="Wahlund T.M."/>
            <person name="Williams B."/>
            <person name="Wilson W."/>
            <person name="Wolfe G."/>
            <person name="Wurch L.L."/>
        </authorList>
    </citation>
    <scope>NUCLEOTIDE SEQUENCE</scope>
</reference>
<feature type="signal peptide" evidence="2">
    <location>
        <begin position="1"/>
        <end position="20"/>
    </location>
</feature>
<organism evidence="3 4">
    <name type="scientific">Emiliania huxleyi (strain CCMP1516)</name>
    <dbReference type="NCBI Taxonomy" id="280463"/>
    <lineage>
        <taxon>Eukaryota</taxon>
        <taxon>Haptista</taxon>
        <taxon>Haptophyta</taxon>
        <taxon>Prymnesiophyceae</taxon>
        <taxon>Isochrysidales</taxon>
        <taxon>Noelaerhabdaceae</taxon>
        <taxon>Emiliania</taxon>
    </lineage>
</organism>
<keyword evidence="2" id="KW-0732">Signal</keyword>
<name>A0A0D3JRD8_EMIH1</name>
<proteinExistence type="predicted"/>
<dbReference type="HOGENOM" id="CLU_2927432_0_0_1"/>
<protein>
    <submittedName>
        <fullName evidence="3">Uncharacterized protein</fullName>
    </submittedName>
</protein>
<dbReference type="PaxDb" id="2903-EOD26073"/>